<dbReference type="InterPro" id="IPR006449">
    <property type="entry name" value="Squal_synth-like"/>
</dbReference>
<sequence length="574" mass="64394">MGALDILVLAVTHPTEVRSLVSYKVWRDPLNDIKSNPEESGWNRQTMKDCWGFLDLTSRSFAAVIKELKGELSRVICLFYLALRALDTIEDDMTIPPAQKVPLLVDFYKRLDQQGWTFNGSGPDEKDRQLLVEFDKVIAEFQLLSPGYKTVIADITAKMGAGMASYIEASSKSPLSVNSFEDWDLYCHFVAGIVGEGLSRLFAESGIERPWLGDQLQLSNHMGLFLQKVNIIRDYAEDSEQERFFWPKECWAAHGFSSQPDVAKGIVETAPGSKKFRPQGEAGKRGMAVLSSMLLNTMRHSTRALDYLTLLREQSVFNFCAIPQVMAIATIELMVNNPNVLRRNVKIRKSQAVQLILKATNPRDVAYLFHEYARKIHAKIPIDDFNYIAWQVELGRIESWCEHFYPSWITPGGGEPPKGTVSASGPDMRKAALERYAATRHSLAIDEAKKRGVDLFGTREGRKQLAADGKGGRLDPRRATMTEAQIAAQDKADRDEMLKFFIIIMIAISVVMGLAGLVAWYIAWYWTNPSEVDPLTIFVGKAWGGGKALVQEMSKDPVGWAKGKVQVIRATYEL</sequence>
<evidence type="ECO:0000256" key="4">
    <source>
        <dbReference type="ARBA" id="ARBA00022679"/>
    </source>
</evidence>
<dbReference type="OrthoDB" id="431150at2759"/>
<dbReference type="CDD" id="cd00683">
    <property type="entry name" value="Trans_IPPS_HH"/>
    <property type="match status" value="1"/>
</dbReference>
<dbReference type="PANTHER" id="PTHR11626">
    <property type="entry name" value="FARNESYL-DIPHOSPHATE FARNESYLTRANSFERASE"/>
    <property type="match status" value="1"/>
</dbReference>
<dbReference type="GO" id="GO:0051996">
    <property type="term" value="F:squalene synthase [NAD(P)H] activity"/>
    <property type="evidence" value="ECO:0007669"/>
    <property type="project" value="UniProtKB-UniRule"/>
</dbReference>
<dbReference type="EC" id="2.5.1.21" evidence="3 5"/>
<keyword evidence="5" id="KW-0812">Transmembrane</keyword>
<dbReference type="RefSeq" id="XP_025363507.1">
    <property type="nucleotide sequence ID" value="XM_025504324.1"/>
</dbReference>
<dbReference type="Proteomes" id="UP000245884">
    <property type="component" value="Unassembled WGS sequence"/>
</dbReference>
<dbReference type="SUPFAM" id="SSF48576">
    <property type="entry name" value="Terpenoid synthases"/>
    <property type="match status" value="1"/>
</dbReference>
<evidence type="ECO:0000313" key="6">
    <source>
        <dbReference type="EMBL" id="PWN28895.1"/>
    </source>
</evidence>
<dbReference type="Gene3D" id="1.10.600.10">
    <property type="entry name" value="Farnesyl Diphosphate Synthase"/>
    <property type="match status" value="1"/>
</dbReference>
<dbReference type="SFLD" id="SFLDG01018">
    <property type="entry name" value="Squalene/Phytoene_Synthase_Lik"/>
    <property type="match status" value="1"/>
</dbReference>
<dbReference type="Pfam" id="PF00494">
    <property type="entry name" value="SQS_PSY"/>
    <property type="match status" value="1"/>
</dbReference>
<gene>
    <name evidence="6" type="ORF">BDZ90DRAFT_217595</name>
</gene>
<evidence type="ECO:0000256" key="5">
    <source>
        <dbReference type="RuleBase" id="RU368088"/>
    </source>
</evidence>
<dbReference type="GO" id="GO:0005789">
    <property type="term" value="C:endoplasmic reticulum membrane"/>
    <property type="evidence" value="ECO:0007669"/>
    <property type="project" value="TreeGrafter"/>
</dbReference>
<comment type="catalytic activity">
    <reaction evidence="5">
        <text>2 (2E,6E)-farnesyl diphosphate + NADH + H(+) = squalene + 2 diphosphate + NAD(+)</text>
        <dbReference type="Rhea" id="RHEA:32299"/>
        <dbReference type="ChEBI" id="CHEBI:15378"/>
        <dbReference type="ChEBI" id="CHEBI:15440"/>
        <dbReference type="ChEBI" id="CHEBI:33019"/>
        <dbReference type="ChEBI" id="CHEBI:57540"/>
        <dbReference type="ChEBI" id="CHEBI:57945"/>
        <dbReference type="ChEBI" id="CHEBI:175763"/>
        <dbReference type="EC" id="2.5.1.21"/>
    </reaction>
</comment>
<accession>A0A316V0D0</accession>
<keyword evidence="5" id="KW-1133">Transmembrane helix</keyword>
<dbReference type="InterPro" id="IPR002060">
    <property type="entry name" value="Squ/phyt_synthse"/>
</dbReference>
<dbReference type="AlphaFoldDB" id="A0A316V0D0"/>
<name>A0A316V0D0_9BASI</name>
<keyword evidence="4 5" id="KW-0808">Transferase</keyword>
<keyword evidence="5" id="KW-0472">Membrane</keyword>
<dbReference type="PROSITE" id="PS01044">
    <property type="entry name" value="SQUALEN_PHYTOEN_SYN_1"/>
    <property type="match status" value="1"/>
</dbReference>
<dbReference type="NCBIfam" id="TIGR01559">
    <property type="entry name" value="squal_synth"/>
    <property type="match status" value="1"/>
</dbReference>
<dbReference type="GO" id="GO:0045338">
    <property type="term" value="P:farnesyl diphosphate metabolic process"/>
    <property type="evidence" value="ECO:0007669"/>
    <property type="project" value="InterPro"/>
</dbReference>
<dbReference type="STRING" id="1569628.A0A316V0D0"/>
<evidence type="ECO:0000256" key="3">
    <source>
        <dbReference type="ARBA" id="ARBA00012373"/>
    </source>
</evidence>
<comment type="similarity">
    <text evidence="2 5">Belongs to the phytoene/squalene synthase family.</text>
</comment>
<dbReference type="GO" id="GO:0055056">
    <property type="term" value="F:D-glucose transmembrane transporter activity"/>
    <property type="evidence" value="ECO:0007669"/>
    <property type="project" value="UniProtKB-UniRule"/>
</dbReference>
<evidence type="ECO:0000313" key="7">
    <source>
        <dbReference type="Proteomes" id="UP000245884"/>
    </source>
</evidence>
<protein>
    <recommendedName>
        <fullName evidence="3 5">Squalene synthase</fullName>
        <shortName evidence="5">SQS</shortName>
        <shortName evidence="5">SS</shortName>
        <ecNumber evidence="3 5">2.5.1.21</ecNumber>
    </recommendedName>
</protein>
<feature type="transmembrane region" description="Helical" evidence="5">
    <location>
        <begin position="500"/>
        <end position="526"/>
    </location>
</feature>
<dbReference type="InterPro" id="IPR033904">
    <property type="entry name" value="Trans_IPPS_HH"/>
</dbReference>
<dbReference type="GeneID" id="37026147"/>
<evidence type="ECO:0000256" key="2">
    <source>
        <dbReference type="ARBA" id="ARBA00006251"/>
    </source>
</evidence>
<dbReference type="InterPro" id="IPR044844">
    <property type="entry name" value="Trans_IPPS_euk-type"/>
</dbReference>
<dbReference type="UniPathway" id="UPA00767">
    <property type="reaction ID" value="UER00751"/>
</dbReference>
<organism evidence="6 7">
    <name type="scientific">Jaminaea rosea</name>
    <dbReference type="NCBI Taxonomy" id="1569628"/>
    <lineage>
        <taxon>Eukaryota</taxon>
        <taxon>Fungi</taxon>
        <taxon>Dikarya</taxon>
        <taxon>Basidiomycota</taxon>
        <taxon>Ustilaginomycotina</taxon>
        <taxon>Exobasidiomycetes</taxon>
        <taxon>Microstromatales</taxon>
        <taxon>Microstromatales incertae sedis</taxon>
        <taxon>Jaminaea</taxon>
    </lineage>
</organism>
<comment type="pathway">
    <text evidence="5">Terpene metabolism; lanosterol biosynthesis; lanosterol from farnesyl diphosphate: step 1/3.</text>
</comment>
<dbReference type="EMBL" id="KZ819664">
    <property type="protein sequence ID" value="PWN28895.1"/>
    <property type="molecule type" value="Genomic_DNA"/>
</dbReference>
<dbReference type="InterPro" id="IPR019845">
    <property type="entry name" value="Squalene/phytoene_synthase_CS"/>
</dbReference>
<dbReference type="GO" id="GO:0006696">
    <property type="term" value="P:ergosterol biosynthetic process"/>
    <property type="evidence" value="ECO:0007669"/>
    <property type="project" value="TreeGrafter"/>
</dbReference>
<keyword evidence="7" id="KW-1185">Reference proteome</keyword>
<comment type="cofactor">
    <cofactor evidence="1 5">
        <name>Mg(2+)</name>
        <dbReference type="ChEBI" id="CHEBI:18420"/>
    </cofactor>
</comment>
<evidence type="ECO:0000256" key="1">
    <source>
        <dbReference type="ARBA" id="ARBA00001946"/>
    </source>
</evidence>
<dbReference type="InterPro" id="IPR008949">
    <property type="entry name" value="Isoprenoid_synthase_dom_sf"/>
</dbReference>
<dbReference type="SFLD" id="SFLDS00005">
    <property type="entry name" value="Isoprenoid_Synthase_Type_I"/>
    <property type="match status" value="1"/>
</dbReference>
<reference evidence="6 7" key="1">
    <citation type="journal article" date="2018" name="Mol. Biol. Evol.">
        <title>Broad Genomic Sampling Reveals a Smut Pathogenic Ancestry of the Fungal Clade Ustilaginomycotina.</title>
        <authorList>
            <person name="Kijpornyongpan T."/>
            <person name="Mondo S.J."/>
            <person name="Barry K."/>
            <person name="Sandor L."/>
            <person name="Lee J."/>
            <person name="Lipzen A."/>
            <person name="Pangilinan J."/>
            <person name="LaButti K."/>
            <person name="Hainaut M."/>
            <person name="Henrissat B."/>
            <person name="Grigoriev I.V."/>
            <person name="Spatafora J.W."/>
            <person name="Aime M.C."/>
        </authorList>
    </citation>
    <scope>NUCLEOTIDE SEQUENCE [LARGE SCALE GENOMIC DNA]</scope>
    <source>
        <strain evidence="6 7">MCA 5214</strain>
    </source>
</reference>
<dbReference type="PROSITE" id="PS01045">
    <property type="entry name" value="SQUALEN_PHYTOEN_SYN_2"/>
    <property type="match status" value="1"/>
</dbReference>
<dbReference type="PANTHER" id="PTHR11626:SF2">
    <property type="entry name" value="SQUALENE SYNTHASE"/>
    <property type="match status" value="1"/>
</dbReference>
<proteinExistence type="inferred from homology"/>
<dbReference type="FunFam" id="1.10.600.10:FF:000023">
    <property type="entry name" value="Squalene synthase"/>
    <property type="match status" value="1"/>
</dbReference>
<comment type="catalytic activity">
    <reaction evidence="5">
        <text>2 (2E,6E)-farnesyl diphosphate + NADPH + H(+) = squalene + 2 diphosphate + NADP(+)</text>
        <dbReference type="Rhea" id="RHEA:32295"/>
        <dbReference type="ChEBI" id="CHEBI:15378"/>
        <dbReference type="ChEBI" id="CHEBI:15440"/>
        <dbReference type="ChEBI" id="CHEBI:33019"/>
        <dbReference type="ChEBI" id="CHEBI:57783"/>
        <dbReference type="ChEBI" id="CHEBI:58349"/>
        <dbReference type="ChEBI" id="CHEBI:175763"/>
        <dbReference type="EC" id="2.5.1.21"/>
    </reaction>
</comment>
<comment type="function">
    <text evidence="5">Catalyzes the condensation of 2 farnesyl pyrophosphate (FPP) moieties to form squalene.</text>
</comment>